<keyword evidence="4 6" id="KW-1133">Transmembrane helix</keyword>
<keyword evidence="8" id="KW-1185">Reference proteome</keyword>
<reference evidence="7 8" key="1">
    <citation type="submission" date="2016-01" db="EMBL/GenBank/DDBJ databases">
        <title>The draft genome sequence of Aquimarina sp. RZW4-3-2.</title>
        <authorList>
            <person name="Wang Y."/>
        </authorList>
    </citation>
    <scope>NUCLEOTIDE SEQUENCE [LARGE SCALE GENOMIC DNA]</scope>
    <source>
        <strain evidence="7 8">RZW4-3-2</strain>
    </source>
</reference>
<keyword evidence="2" id="KW-1003">Cell membrane</keyword>
<feature type="transmembrane region" description="Helical" evidence="6">
    <location>
        <begin position="116"/>
        <end position="139"/>
    </location>
</feature>
<feature type="transmembrane region" description="Helical" evidence="6">
    <location>
        <begin position="229"/>
        <end position="246"/>
    </location>
</feature>
<name>A0A162DJJ1_9FLAO</name>
<dbReference type="InterPro" id="IPR002797">
    <property type="entry name" value="Polysacc_synth"/>
</dbReference>
<evidence type="ECO:0000256" key="5">
    <source>
        <dbReference type="ARBA" id="ARBA00023136"/>
    </source>
</evidence>
<feature type="transmembrane region" description="Helical" evidence="6">
    <location>
        <begin position="41"/>
        <end position="62"/>
    </location>
</feature>
<feature type="transmembrane region" description="Helical" evidence="6">
    <location>
        <begin position="339"/>
        <end position="363"/>
    </location>
</feature>
<proteinExistence type="predicted"/>
<dbReference type="AlphaFoldDB" id="A0A162DJJ1"/>
<feature type="transmembrane region" description="Helical" evidence="6">
    <location>
        <begin position="266"/>
        <end position="288"/>
    </location>
</feature>
<feature type="transmembrane region" description="Helical" evidence="6">
    <location>
        <begin position="400"/>
        <end position="423"/>
    </location>
</feature>
<organism evidence="7 8">
    <name type="scientific">Aquimarina aggregata</name>
    <dbReference type="NCBI Taxonomy" id="1642818"/>
    <lineage>
        <taxon>Bacteria</taxon>
        <taxon>Pseudomonadati</taxon>
        <taxon>Bacteroidota</taxon>
        <taxon>Flavobacteriia</taxon>
        <taxon>Flavobacteriales</taxon>
        <taxon>Flavobacteriaceae</taxon>
        <taxon>Aquimarina</taxon>
    </lineage>
</organism>
<keyword evidence="3 6" id="KW-0812">Transmembrane</keyword>
<dbReference type="InterPro" id="IPR050833">
    <property type="entry name" value="Poly_Biosynth_Transport"/>
</dbReference>
<feature type="transmembrane region" description="Helical" evidence="6">
    <location>
        <begin position="375"/>
        <end position="394"/>
    </location>
</feature>
<comment type="caution">
    <text evidence="7">The sequence shown here is derived from an EMBL/GenBank/DDBJ whole genome shotgun (WGS) entry which is preliminary data.</text>
</comment>
<feature type="transmembrane region" description="Helical" evidence="6">
    <location>
        <begin position="151"/>
        <end position="169"/>
    </location>
</feature>
<dbReference type="PANTHER" id="PTHR30250">
    <property type="entry name" value="PST FAMILY PREDICTED COLANIC ACID TRANSPORTER"/>
    <property type="match status" value="1"/>
</dbReference>
<accession>A0A162DJJ1</accession>
<evidence type="ECO:0000313" key="8">
    <source>
        <dbReference type="Proteomes" id="UP000076715"/>
    </source>
</evidence>
<dbReference type="Proteomes" id="UP000076715">
    <property type="component" value="Unassembled WGS sequence"/>
</dbReference>
<dbReference type="Pfam" id="PF01943">
    <property type="entry name" value="Polysacc_synt"/>
    <property type="match status" value="1"/>
</dbReference>
<evidence type="ECO:0000256" key="3">
    <source>
        <dbReference type="ARBA" id="ARBA00022692"/>
    </source>
</evidence>
<dbReference type="PANTHER" id="PTHR30250:SF11">
    <property type="entry name" value="O-ANTIGEN TRANSPORTER-RELATED"/>
    <property type="match status" value="1"/>
</dbReference>
<comment type="subcellular location">
    <subcellularLocation>
        <location evidence="1">Cell membrane</location>
        <topology evidence="1">Multi-pass membrane protein</topology>
    </subcellularLocation>
</comment>
<dbReference type="EMBL" id="LQRT01000005">
    <property type="protein sequence ID" value="KZS41398.1"/>
    <property type="molecule type" value="Genomic_DNA"/>
</dbReference>
<dbReference type="RefSeq" id="WP_066312228.1">
    <property type="nucleotide sequence ID" value="NZ_CANLSS010000007.1"/>
</dbReference>
<dbReference type="STRING" id="1642818.AWE51_22100"/>
<dbReference type="OrthoDB" id="9814608at2"/>
<evidence type="ECO:0000256" key="2">
    <source>
        <dbReference type="ARBA" id="ARBA00022475"/>
    </source>
</evidence>
<dbReference type="GO" id="GO:0005886">
    <property type="term" value="C:plasma membrane"/>
    <property type="evidence" value="ECO:0007669"/>
    <property type="project" value="UniProtKB-SubCell"/>
</dbReference>
<sequence>MSIFQKLFKQTFIYGLATVLPRVLGIVLVPLYVDVLNKNEYGVYASIMALLITGNILFSYGMETAFFRFVSKDPKTKNSVQSTALTSLTSTTILLLGMGILCRNELATFLEFETQYIVFGLLILSLDALVVLPFAWFRINERPMRYAVIKIFNVIINLGFNLFFFLILPRLAIGNDTFWDSIYFENDKVIYVFIANLIASAVTLLLLLPIYAKIRFGFTSAIWKSMIKYAFPVLIAGIAFSINEAFDKLLLKYLLPENIADGEVGVYAACYKLGVFMTLYSTAFRLGIEPFFFNHASSKNAKETYAKITLYFSILGSCILLGVVVFSDFLKQLIIPDSTFWEAMIIVPIILLANLCLGIYHNLSVWYKITDKTKFGAYISVTGAIITLTLNFLLIPKYTYVGSAIATLSAYGTMMILSWYFGRQYYPIPYNLKKIGMYLITSISFSILSFYVFDSNYMVSIPLLLVFLVILYAFEGKELKQILKK</sequence>
<evidence type="ECO:0000313" key="7">
    <source>
        <dbReference type="EMBL" id="KZS41398.1"/>
    </source>
</evidence>
<gene>
    <name evidence="7" type="ORF">AWE51_22100</name>
</gene>
<feature type="transmembrane region" description="Helical" evidence="6">
    <location>
        <begin position="459"/>
        <end position="475"/>
    </location>
</feature>
<feature type="transmembrane region" description="Helical" evidence="6">
    <location>
        <begin position="83"/>
        <end position="101"/>
    </location>
</feature>
<feature type="transmembrane region" description="Helical" evidence="6">
    <location>
        <begin position="435"/>
        <end position="453"/>
    </location>
</feature>
<feature type="transmembrane region" description="Helical" evidence="6">
    <location>
        <begin position="12"/>
        <end position="35"/>
    </location>
</feature>
<feature type="transmembrane region" description="Helical" evidence="6">
    <location>
        <begin position="189"/>
        <end position="208"/>
    </location>
</feature>
<keyword evidence="5 6" id="KW-0472">Membrane</keyword>
<feature type="transmembrane region" description="Helical" evidence="6">
    <location>
        <begin position="308"/>
        <end position="327"/>
    </location>
</feature>
<evidence type="ECO:0000256" key="4">
    <source>
        <dbReference type="ARBA" id="ARBA00022989"/>
    </source>
</evidence>
<protein>
    <submittedName>
        <fullName evidence="7">Polysaccharide biosynthesis protein</fullName>
    </submittedName>
</protein>
<evidence type="ECO:0000256" key="6">
    <source>
        <dbReference type="SAM" id="Phobius"/>
    </source>
</evidence>
<evidence type="ECO:0000256" key="1">
    <source>
        <dbReference type="ARBA" id="ARBA00004651"/>
    </source>
</evidence>